<reference evidence="1" key="1">
    <citation type="submission" date="2021-03" db="EMBL/GenBank/DDBJ databases">
        <authorList>
            <person name="Bekaert M."/>
        </authorList>
    </citation>
    <scope>NUCLEOTIDE SEQUENCE</scope>
</reference>
<comment type="caution">
    <text evidence="1">The sequence shown here is derived from an EMBL/GenBank/DDBJ whole genome shotgun (WGS) entry which is preliminary data.</text>
</comment>
<accession>A0A8S3TGQ9</accession>
<evidence type="ECO:0000313" key="2">
    <source>
        <dbReference type="Proteomes" id="UP000683360"/>
    </source>
</evidence>
<dbReference type="AlphaFoldDB" id="A0A8S3TGQ9"/>
<evidence type="ECO:0008006" key="3">
    <source>
        <dbReference type="Google" id="ProtNLM"/>
    </source>
</evidence>
<dbReference type="EMBL" id="CAJPWZ010002056">
    <property type="protein sequence ID" value="CAG2230266.1"/>
    <property type="molecule type" value="Genomic_DNA"/>
</dbReference>
<name>A0A8S3TGQ9_MYTED</name>
<evidence type="ECO:0000313" key="1">
    <source>
        <dbReference type="EMBL" id="CAG2230266.1"/>
    </source>
</evidence>
<dbReference type="Proteomes" id="UP000683360">
    <property type="component" value="Unassembled WGS sequence"/>
</dbReference>
<gene>
    <name evidence="1" type="ORF">MEDL_43114</name>
</gene>
<sequence>MIYFDVIHVQRRAKLSVTVNTCSGFIDQSCLGFHQRILKWRRHKYFIFDTARKDRQITDFAPEYACQIKKHDNGVVDAYCRKCKVAACNKCIKRHRKKCRTINSLQEWYHLLQVVIKTKDIVENLIRTIPRRRNEEKFTILSIIVVWLDQTLRIGCNTMPYSPIKERLELAASTKNQSYYIASNTVVDKFCEIQQELQREFHCPLDVLDGMQREVSDDLGEDNLENNVPIEKDIKILHEARLETFERVHSDE</sequence>
<keyword evidence="2" id="KW-1185">Reference proteome</keyword>
<proteinExistence type="predicted"/>
<protein>
    <recommendedName>
        <fullName evidence="3">B box-type domain-containing protein</fullName>
    </recommendedName>
</protein>
<organism evidence="1 2">
    <name type="scientific">Mytilus edulis</name>
    <name type="common">Blue mussel</name>
    <dbReference type="NCBI Taxonomy" id="6550"/>
    <lineage>
        <taxon>Eukaryota</taxon>
        <taxon>Metazoa</taxon>
        <taxon>Spiralia</taxon>
        <taxon>Lophotrochozoa</taxon>
        <taxon>Mollusca</taxon>
        <taxon>Bivalvia</taxon>
        <taxon>Autobranchia</taxon>
        <taxon>Pteriomorphia</taxon>
        <taxon>Mytilida</taxon>
        <taxon>Mytiloidea</taxon>
        <taxon>Mytilidae</taxon>
        <taxon>Mytilinae</taxon>
        <taxon>Mytilus</taxon>
    </lineage>
</organism>
<dbReference type="Gene3D" id="3.30.160.60">
    <property type="entry name" value="Classic Zinc Finger"/>
    <property type="match status" value="1"/>
</dbReference>